<reference evidence="2" key="1">
    <citation type="journal article" date="2015" name="Nature">
        <title>Complex archaea that bridge the gap between prokaryotes and eukaryotes.</title>
        <authorList>
            <person name="Spang A."/>
            <person name="Saw J.H."/>
            <person name="Jorgensen S.L."/>
            <person name="Zaremba-Niedzwiedzka K."/>
            <person name="Martijn J."/>
            <person name="Lind A.E."/>
            <person name="van Eijk R."/>
            <person name="Schleper C."/>
            <person name="Guy L."/>
            <person name="Ettema T.J."/>
        </authorList>
    </citation>
    <scope>NUCLEOTIDE SEQUENCE</scope>
</reference>
<feature type="non-terminal residue" evidence="2">
    <location>
        <position position="1"/>
    </location>
</feature>
<evidence type="ECO:0000256" key="1">
    <source>
        <dbReference type="SAM" id="MobiDB-lite"/>
    </source>
</evidence>
<protein>
    <submittedName>
        <fullName evidence="2">Uncharacterized protein</fullName>
    </submittedName>
</protein>
<organism evidence="2">
    <name type="scientific">marine sediment metagenome</name>
    <dbReference type="NCBI Taxonomy" id="412755"/>
    <lineage>
        <taxon>unclassified sequences</taxon>
        <taxon>metagenomes</taxon>
        <taxon>ecological metagenomes</taxon>
    </lineage>
</organism>
<evidence type="ECO:0000313" key="2">
    <source>
        <dbReference type="EMBL" id="KKL98936.1"/>
    </source>
</evidence>
<sequence>FTVPQIVRSDGFNTVSDLTSVSSDICVANATGACLQNEAASNTNPTVVPNKSDDDTGIGHSTNTLNIVINGVNQAAFNDQGITASVGGARLRAVTPTATVPNILPLGATDPNTGIGWPGADQLSLVAGGVASLHVRTTGVTIDTSTIDTLVVTTRSTITATGIVDLSSSDASTTTEGLVFPQHATACSGGTAEGQVCWEADANILHIGDSSALQNFLPASAFTGNATVSATGTVVINSNAVDGTMLALGSDAQGDIMYYDGTDWVILTVGASDQVLATGGSGANPAWTATSPSQATQSALEAETDENTYAPPDLITHSPGVAKAWVQAGLTANIVVSYNVSSVEDPGTGIIVVNWDTDFSGANYVILGSLEGSANLVFTIASAGGAGIPIAGTATAESRQGNAADTLKDPSVWHITAFGDQ</sequence>
<dbReference type="EMBL" id="LAZR01017794">
    <property type="protein sequence ID" value="KKL98936.1"/>
    <property type="molecule type" value="Genomic_DNA"/>
</dbReference>
<name>A0A0F9H7I7_9ZZZZ</name>
<dbReference type="AlphaFoldDB" id="A0A0F9H7I7"/>
<feature type="region of interest" description="Disordered" evidence="1">
    <location>
        <begin position="283"/>
        <end position="302"/>
    </location>
</feature>
<proteinExistence type="predicted"/>
<comment type="caution">
    <text evidence="2">The sequence shown here is derived from an EMBL/GenBank/DDBJ whole genome shotgun (WGS) entry which is preliminary data.</text>
</comment>
<accession>A0A0F9H7I7</accession>
<gene>
    <name evidence="2" type="ORF">LCGC14_1819410</name>
</gene>
<feature type="compositionally biased region" description="Polar residues" evidence="1">
    <location>
        <begin position="287"/>
        <end position="299"/>
    </location>
</feature>